<sequence>MGSGSIVSGKFVEPVDANAIDGGASGLIDEEECFVETGSSVYNRDWESNDSNGRSGMEEGVEGDSIASRVMFDGRIR</sequence>
<reference evidence="2" key="1">
    <citation type="journal article" date="2022" name="bioRxiv">
        <title>Sequencing and chromosome-scale assembly of the giantPleurodeles waltlgenome.</title>
        <authorList>
            <person name="Brown T."/>
            <person name="Elewa A."/>
            <person name="Iarovenko S."/>
            <person name="Subramanian E."/>
            <person name="Araus A.J."/>
            <person name="Petzold A."/>
            <person name="Susuki M."/>
            <person name="Suzuki K.-i.T."/>
            <person name="Hayashi T."/>
            <person name="Toyoda A."/>
            <person name="Oliveira C."/>
            <person name="Osipova E."/>
            <person name="Leigh N.D."/>
            <person name="Simon A."/>
            <person name="Yun M.H."/>
        </authorList>
    </citation>
    <scope>NUCLEOTIDE SEQUENCE</scope>
    <source>
        <strain evidence="2">20211129_DDA</strain>
        <tissue evidence="2">Liver</tissue>
    </source>
</reference>
<gene>
    <name evidence="2" type="ORF">NDU88_005407</name>
</gene>
<keyword evidence="3" id="KW-1185">Reference proteome</keyword>
<proteinExistence type="predicted"/>
<feature type="region of interest" description="Disordered" evidence="1">
    <location>
        <begin position="44"/>
        <end position="77"/>
    </location>
</feature>
<comment type="caution">
    <text evidence="2">The sequence shown here is derived from an EMBL/GenBank/DDBJ whole genome shotgun (WGS) entry which is preliminary data.</text>
</comment>
<accession>A0AAV7WDA4</accession>
<organism evidence="2 3">
    <name type="scientific">Pleurodeles waltl</name>
    <name type="common">Iberian ribbed newt</name>
    <dbReference type="NCBI Taxonomy" id="8319"/>
    <lineage>
        <taxon>Eukaryota</taxon>
        <taxon>Metazoa</taxon>
        <taxon>Chordata</taxon>
        <taxon>Craniata</taxon>
        <taxon>Vertebrata</taxon>
        <taxon>Euteleostomi</taxon>
        <taxon>Amphibia</taxon>
        <taxon>Batrachia</taxon>
        <taxon>Caudata</taxon>
        <taxon>Salamandroidea</taxon>
        <taxon>Salamandridae</taxon>
        <taxon>Pleurodelinae</taxon>
        <taxon>Pleurodeles</taxon>
    </lineage>
</organism>
<name>A0AAV7WDA4_PLEWA</name>
<dbReference type="AlphaFoldDB" id="A0AAV7WDA4"/>
<dbReference type="EMBL" id="JANPWB010000002">
    <property type="protein sequence ID" value="KAJ1210039.1"/>
    <property type="molecule type" value="Genomic_DNA"/>
</dbReference>
<protein>
    <submittedName>
        <fullName evidence="2">Uncharacterized protein</fullName>
    </submittedName>
</protein>
<evidence type="ECO:0000313" key="2">
    <source>
        <dbReference type="EMBL" id="KAJ1210039.1"/>
    </source>
</evidence>
<evidence type="ECO:0000313" key="3">
    <source>
        <dbReference type="Proteomes" id="UP001066276"/>
    </source>
</evidence>
<dbReference type="Proteomes" id="UP001066276">
    <property type="component" value="Chromosome 1_2"/>
</dbReference>
<evidence type="ECO:0000256" key="1">
    <source>
        <dbReference type="SAM" id="MobiDB-lite"/>
    </source>
</evidence>